<dbReference type="EC" id="4.2.99.18" evidence="2"/>
<keyword evidence="16" id="KW-0255">Endonuclease</keyword>
<dbReference type="InterPro" id="IPR035937">
    <property type="entry name" value="FPG_N"/>
</dbReference>
<evidence type="ECO:0000256" key="9">
    <source>
        <dbReference type="ARBA" id="ARBA00023204"/>
    </source>
</evidence>
<evidence type="ECO:0000313" key="16">
    <source>
        <dbReference type="EMBL" id="BBG30231.1"/>
    </source>
</evidence>
<keyword evidence="16" id="KW-0540">Nuclease</keyword>
<keyword evidence="5 13" id="KW-0863">Zinc-finger</keyword>
<dbReference type="SUPFAM" id="SSF57716">
    <property type="entry name" value="Glucocorticoid receptor-like (DNA-binding domain)"/>
    <property type="match status" value="1"/>
</dbReference>
<keyword evidence="9" id="KW-0234">DNA repair</keyword>
<keyword evidence="11" id="KW-0511">Multifunctional enzyme</keyword>
<reference evidence="16 17" key="1">
    <citation type="submission" date="2018-09" db="EMBL/GenBank/DDBJ databases">
        <title>Zymobacter palmae IAM14233 (=T109) whole genome analysis.</title>
        <authorList>
            <person name="Yanase H."/>
        </authorList>
    </citation>
    <scope>NUCLEOTIDE SEQUENCE [LARGE SCALE GENOMIC DNA]</scope>
    <source>
        <strain evidence="16 17">IAM14233</strain>
    </source>
</reference>
<evidence type="ECO:0000256" key="13">
    <source>
        <dbReference type="PROSITE-ProRule" id="PRU00391"/>
    </source>
</evidence>
<dbReference type="InterPro" id="IPR015886">
    <property type="entry name" value="H2TH_FPG"/>
</dbReference>
<dbReference type="InterPro" id="IPR010979">
    <property type="entry name" value="Ribosomal_uS13-like_H2TH"/>
</dbReference>
<dbReference type="PROSITE" id="PS51066">
    <property type="entry name" value="ZF_FPG_2"/>
    <property type="match status" value="1"/>
</dbReference>
<evidence type="ECO:0000256" key="2">
    <source>
        <dbReference type="ARBA" id="ARBA00012720"/>
    </source>
</evidence>
<dbReference type="Gene3D" id="1.10.8.50">
    <property type="match status" value="1"/>
</dbReference>
<organism evidence="16 17">
    <name type="scientific">Zymobacter palmae</name>
    <dbReference type="NCBI Taxonomy" id="33074"/>
    <lineage>
        <taxon>Bacteria</taxon>
        <taxon>Pseudomonadati</taxon>
        <taxon>Pseudomonadota</taxon>
        <taxon>Gammaproteobacteria</taxon>
        <taxon>Oceanospirillales</taxon>
        <taxon>Halomonadaceae</taxon>
        <taxon>Zymobacter group</taxon>
        <taxon>Zymobacter</taxon>
    </lineage>
</organism>
<evidence type="ECO:0000259" key="15">
    <source>
        <dbReference type="PROSITE" id="PS51068"/>
    </source>
</evidence>
<dbReference type="EMBL" id="AP018933">
    <property type="protein sequence ID" value="BBG30231.1"/>
    <property type="molecule type" value="Genomic_DNA"/>
</dbReference>
<evidence type="ECO:0000256" key="7">
    <source>
        <dbReference type="ARBA" id="ARBA00022833"/>
    </source>
</evidence>
<evidence type="ECO:0000256" key="11">
    <source>
        <dbReference type="ARBA" id="ARBA00023268"/>
    </source>
</evidence>
<dbReference type="GO" id="GO:0008270">
    <property type="term" value="F:zinc ion binding"/>
    <property type="evidence" value="ECO:0007669"/>
    <property type="project" value="UniProtKB-KW"/>
</dbReference>
<evidence type="ECO:0000259" key="14">
    <source>
        <dbReference type="PROSITE" id="PS51066"/>
    </source>
</evidence>
<keyword evidence="8" id="KW-0238">DNA-binding</keyword>
<keyword evidence="3" id="KW-0479">Metal-binding</keyword>
<evidence type="ECO:0000256" key="4">
    <source>
        <dbReference type="ARBA" id="ARBA00022763"/>
    </source>
</evidence>
<evidence type="ECO:0000256" key="8">
    <source>
        <dbReference type="ARBA" id="ARBA00023125"/>
    </source>
</evidence>
<dbReference type="PROSITE" id="PS51068">
    <property type="entry name" value="FPG_CAT"/>
    <property type="match status" value="1"/>
</dbReference>
<dbReference type="STRING" id="1123510.GCA_000620025_00468"/>
<dbReference type="GO" id="GO:0006284">
    <property type="term" value="P:base-excision repair"/>
    <property type="evidence" value="ECO:0007669"/>
    <property type="project" value="InterPro"/>
</dbReference>
<dbReference type="PANTHER" id="PTHR42697:SF1">
    <property type="entry name" value="ENDONUCLEASE 8"/>
    <property type="match status" value="1"/>
</dbReference>
<dbReference type="OrthoDB" id="5657047at2"/>
<keyword evidence="12" id="KW-0326">Glycosidase</keyword>
<keyword evidence="10" id="KW-0456">Lyase</keyword>
<dbReference type="InterPro" id="IPR012319">
    <property type="entry name" value="FPG_cat"/>
</dbReference>
<dbReference type="Pfam" id="PF06831">
    <property type="entry name" value="H2TH"/>
    <property type="match status" value="1"/>
</dbReference>
<keyword evidence="17" id="KW-1185">Reference proteome</keyword>
<evidence type="ECO:0000313" key="17">
    <source>
        <dbReference type="Proteomes" id="UP000267342"/>
    </source>
</evidence>
<keyword evidence="7" id="KW-0862">Zinc</keyword>
<comment type="similarity">
    <text evidence="1">Belongs to the FPG family.</text>
</comment>
<name>A0A348HF29_9GAMM</name>
<dbReference type="GO" id="GO:0000703">
    <property type="term" value="F:oxidized pyrimidine nucleobase lesion DNA N-glycosylase activity"/>
    <property type="evidence" value="ECO:0007669"/>
    <property type="project" value="TreeGrafter"/>
</dbReference>
<dbReference type="GO" id="GO:0140078">
    <property type="term" value="F:class I DNA-(apurinic or apyrimidinic site) endonuclease activity"/>
    <property type="evidence" value="ECO:0007669"/>
    <property type="project" value="UniProtKB-EC"/>
</dbReference>
<keyword evidence="4" id="KW-0227">DNA damage</keyword>
<evidence type="ECO:0000256" key="10">
    <source>
        <dbReference type="ARBA" id="ARBA00023239"/>
    </source>
</evidence>
<dbReference type="Proteomes" id="UP000267342">
    <property type="component" value="Chromosome"/>
</dbReference>
<proteinExistence type="inferred from homology"/>
<evidence type="ECO:0000256" key="3">
    <source>
        <dbReference type="ARBA" id="ARBA00022723"/>
    </source>
</evidence>
<dbReference type="PANTHER" id="PTHR42697">
    <property type="entry name" value="ENDONUCLEASE 8"/>
    <property type="match status" value="1"/>
</dbReference>
<dbReference type="RefSeq" id="WP_027705810.1">
    <property type="nucleotide sequence ID" value="NZ_AP018933.1"/>
</dbReference>
<accession>A0A348HF29</accession>
<feature type="domain" description="Formamidopyrimidine-DNA glycosylase catalytic" evidence="15">
    <location>
        <begin position="2"/>
        <end position="101"/>
    </location>
</feature>
<dbReference type="AlphaFoldDB" id="A0A348HF29"/>
<dbReference type="KEGG" id="zpl:ZBT109_1471"/>
<dbReference type="SUPFAM" id="SSF81624">
    <property type="entry name" value="N-terminal domain of MutM-like DNA repair proteins"/>
    <property type="match status" value="1"/>
</dbReference>
<dbReference type="SMART" id="SM01232">
    <property type="entry name" value="H2TH"/>
    <property type="match status" value="1"/>
</dbReference>
<dbReference type="SUPFAM" id="SSF46946">
    <property type="entry name" value="S13-like H2TH domain"/>
    <property type="match status" value="1"/>
</dbReference>
<dbReference type="GO" id="GO:0003684">
    <property type="term" value="F:damaged DNA binding"/>
    <property type="evidence" value="ECO:0007669"/>
    <property type="project" value="InterPro"/>
</dbReference>
<dbReference type="Pfam" id="PF01149">
    <property type="entry name" value="Fapy_DNA_glyco"/>
    <property type="match status" value="1"/>
</dbReference>
<protein>
    <recommendedName>
        <fullName evidence="2">DNA-(apurinic or apyrimidinic site) lyase</fullName>
        <ecNumber evidence="2">4.2.99.18</ecNumber>
    </recommendedName>
</protein>
<dbReference type="SMART" id="SM00898">
    <property type="entry name" value="Fapy_DNA_glyco"/>
    <property type="match status" value="1"/>
</dbReference>
<dbReference type="NCBIfam" id="NF007763">
    <property type="entry name" value="PRK10445.1"/>
    <property type="match status" value="1"/>
</dbReference>
<feature type="domain" description="FPG-type" evidence="14">
    <location>
        <begin position="238"/>
        <end position="272"/>
    </location>
</feature>
<evidence type="ECO:0000256" key="6">
    <source>
        <dbReference type="ARBA" id="ARBA00022801"/>
    </source>
</evidence>
<gene>
    <name evidence="16" type="ORF">ZBT109_1471</name>
</gene>
<dbReference type="Gene3D" id="3.20.190.10">
    <property type="entry name" value="MutM-like, N-terminal"/>
    <property type="match status" value="1"/>
</dbReference>
<sequence>MPEGPEVRRIADRLAKVLTPTPLEDVWFSLADLKPFEKRLVGQRVTHVDSWGKALLLTFEDGHVLYTHNQLYGRWAVGRVHAPPSLSRALRVSLVTDRHIAQLYSATDITLWHRDTIHEHPFLAKLGPDVLTHGVTIEQILERFEQPRFARRRLGGLLLDQAFLAGIGNYLRSEILFFAGLMPHWKVADLSPVARERLASVILDVTQRAWRQAGVTNIDAWQTPLKAAGLKRAQWRHAVFNRAGEPCHACGTLIERQDVTSRRLYYCSHCQR</sequence>
<evidence type="ECO:0000256" key="5">
    <source>
        <dbReference type="ARBA" id="ARBA00022771"/>
    </source>
</evidence>
<keyword evidence="6" id="KW-0378">Hydrolase</keyword>
<dbReference type="InterPro" id="IPR000214">
    <property type="entry name" value="Znf_DNA_glyclase/AP_lyase"/>
</dbReference>
<evidence type="ECO:0000256" key="12">
    <source>
        <dbReference type="ARBA" id="ARBA00023295"/>
    </source>
</evidence>
<evidence type="ECO:0000256" key="1">
    <source>
        <dbReference type="ARBA" id="ARBA00009409"/>
    </source>
</evidence>